<name>A0A0G1IQV2_9BACT</name>
<dbReference type="Proteomes" id="UP000033945">
    <property type="component" value="Unassembled WGS sequence"/>
</dbReference>
<feature type="domain" description="HTH cro/C1-type" evidence="1">
    <location>
        <begin position="14"/>
        <end position="50"/>
    </location>
</feature>
<sequence>MNITQTMLSALIGAGMSQKRIAEALGCKQPAVSLWLAGKRVPRGDTMMRLVALHGERTSG</sequence>
<evidence type="ECO:0000313" key="2">
    <source>
        <dbReference type="EMBL" id="KKT61751.1"/>
    </source>
</evidence>
<dbReference type="InterPro" id="IPR001387">
    <property type="entry name" value="Cro/C1-type_HTH"/>
</dbReference>
<reference evidence="2 3" key="1">
    <citation type="journal article" date="2015" name="Nature">
        <title>rRNA introns, odd ribosomes, and small enigmatic genomes across a large radiation of phyla.</title>
        <authorList>
            <person name="Brown C.T."/>
            <person name="Hug L.A."/>
            <person name="Thomas B.C."/>
            <person name="Sharon I."/>
            <person name="Castelle C.J."/>
            <person name="Singh A."/>
            <person name="Wilkins M.J."/>
            <person name="Williams K.H."/>
            <person name="Banfield J.F."/>
        </authorList>
    </citation>
    <scope>NUCLEOTIDE SEQUENCE [LARGE SCALE GENOMIC DNA]</scope>
</reference>
<dbReference type="InterPro" id="IPR010982">
    <property type="entry name" value="Lambda_DNA-bd_dom_sf"/>
</dbReference>
<proteinExistence type="predicted"/>
<dbReference type="CDD" id="cd00093">
    <property type="entry name" value="HTH_XRE"/>
    <property type="match status" value="1"/>
</dbReference>
<comment type="caution">
    <text evidence="2">The sequence shown here is derived from an EMBL/GenBank/DDBJ whole genome shotgun (WGS) entry which is preliminary data.</text>
</comment>
<dbReference type="GO" id="GO:0003677">
    <property type="term" value="F:DNA binding"/>
    <property type="evidence" value="ECO:0007669"/>
    <property type="project" value="InterPro"/>
</dbReference>
<gene>
    <name evidence="2" type="ORF">UW55_C0024G0003</name>
</gene>
<evidence type="ECO:0000259" key="1">
    <source>
        <dbReference type="PROSITE" id="PS50943"/>
    </source>
</evidence>
<dbReference type="Pfam" id="PF01381">
    <property type="entry name" value="HTH_3"/>
    <property type="match status" value="1"/>
</dbReference>
<dbReference type="EMBL" id="LCIT01000024">
    <property type="protein sequence ID" value="KKT61751.1"/>
    <property type="molecule type" value="Genomic_DNA"/>
</dbReference>
<dbReference type="SUPFAM" id="SSF47413">
    <property type="entry name" value="lambda repressor-like DNA-binding domains"/>
    <property type="match status" value="1"/>
</dbReference>
<evidence type="ECO:0000313" key="3">
    <source>
        <dbReference type="Proteomes" id="UP000033945"/>
    </source>
</evidence>
<protein>
    <recommendedName>
        <fullName evidence="1">HTH cro/C1-type domain-containing protein</fullName>
    </recommendedName>
</protein>
<dbReference type="PROSITE" id="PS50943">
    <property type="entry name" value="HTH_CROC1"/>
    <property type="match status" value="1"/>
</dbReference>
<dbReference type="Gene3D" id="1.10.260.40">
    <property type="entry name" value="lambda repressor-like DNA-binding domains"/>
    <property type="match status" value="1"/>
</dbReference>
<dbReference type="AlphaFoldDB" id="A0A0G1IQV2"/>
<organism evidence="2 3">
    <name type="scientific">Candidatus Giovannonibacteria bacterium GW2011_GWA2_44_26</name>
    <dbReference type="NCBI Taxonomy" id="1618648"/>
    <lineage>
        <taxon>Bacteria</taxon>
        <taxon>Candidatus Giovannoniibacteriota</taxon>
    </lineage>
</organism>
<accession>A0A0G1IQV2</accession>